<organism evidence="1 2">
    <name type="scientific">Tenuibacillus multivorans</name>
    <dbReference type="NCBI Taxonomy" id="237069"/>
    <lineage>
        <taxon>Bacteria</taxon>
        <taxon>Bacillati</taxon>
        <taxon>Bacillota</taxon>
        <taxon>Bacilli</taxon>
        <taxon>Bacillales</taxon>
        <taxon>Bacillaceae</taxon>
        <taxon>Tenuibacillus</taxon>
    </lineage>
</organism>
<sequence>MKWLNDLEKILQEIGKAPEKRFSEEQKRQQEWDEMLIKDEERLNEWMEKIGKRFESE</sequence>
<dbReference type="RefSeq" id="WP_176753078.1">
    <property type="nucleotide sequence ID" value="NZ_BJVZ01000009.1"/>
</dbReference>
<name>A0A1H0EJ78_9BACI</name>
<gene>
    <name evidence="1" type="ORF">SAMN05216498_3174</name>
</gene>
<keyword evidence="2" id="KW-1185">Reference proteome</keyword>
<protein>
    <submittedName>
        <fullName evidence="1">Uncharacterized protein</fullName>
    </submittedName>
</protein>
<accession>A0A1H0EJ78</accession>
<dbReference type="STRING" id="237069.SAMN05216498_3174"/>
<reference evidence="1 2" key="1">
    <citation type="submission" date="2016-10" db="EMBL/GenBank/DDBJ databases">
        <authorList>
            <person name="de Groot N.N."/>
        </authorList>
    </citation>
    <scope>NUCLEOTIDE SEQUENCE [LARGE SCALE GENOMIC DNA]</scope>
    <source>
        <strain evidence="1 2">CGMCC 1.3442</strain>
    </source>
</reference>
<dbReference type="Proteomes" id="UP000199334">
    <property type="component" value="Unassembled WGS sequence"/>
</dbReference>
<proteinExistence type="predicted"/>
<dbReference type="AlphaFoldDB" id="A0A1H0EJ78"/>
<dbReference type="EMBL" id="FNIG01000009">
    <property type="protein sequence ID" value="SDN82391.1"/>
    <property type="molecule type" value="Genomic_DNA"/>
</dbReference>
<evidence type="ECO:0000313" key="2">
    <source>
        <dbReference type="Proteomes" id="UP000199334"/>
    </source>
</evidence>
<evidence type="ECO:0000313" key="1">
    <source>
        <dbReference type="EMBL" id="SDN82391.1"/>
    </source>
</evidence>